<feature type="transmembrane region" description="Helical" evidence="4">
    <location>
        <begin position="462"/>
        <end position="486"/>
    </location>
</feature>
<dbReference type="PANTHER" id="PTHR47435:SF4">
    <property type="entry name" value="KELCH REPEAT PROTEIN (AFU_ORTHOLOGUE AFUA_5G12780)"/>
    <property type="match status" value="1"/>
</dbReference>
<gene>
    <name evidence="6" type="ORF">B0J11DRAFT_104267</name>
</gene>
<dbReference type="GO" id="GO:0019760">
    <property type="term" value="P:glucosinolate metabolic process"/>
    <property type="evidence" value="ECO:0007669"/>
    <property type="project" value="UniProtKB-ARBA"/>
</dbReference>
<dbReference type="OrthoDB" id="10251809at2759"/>
<dbReference type="EMBL" id="JAGMWT010000014">
    <property type="protein sequence ID" value="KAH7116928.1"/>
    <property type="molecule type" value="Genomic_DNA"/>
</dbReference>
<evidence type="ECO:0000256" key="3">
    <source>
        <dbReference type="SAM" id="MobiDB-lite"/>
    </source>
</evidence>
<evidence type="ECO:0000256" key="1">
    <source>
        <dbReference type="ARBA" id="ARBA00022737"/>
    </source>
</evidence>
<sequence length="702" mass="76566">MMFKIIAFWVFALVALSTHAQKHPLKDFCRLFGHQTTVVDRKQYIDGGFTNWSPLSAGSTNYTSTWLRAGNFDDLNEGFAQQKILAKNESTPSVHGGILWADSANKLIYQYGGEYGNQMPEDFKLWYYDIVYNTWNISQAETGDIKRASWGAGAVAQDKARGYYYGGFLSGSSVPGYSARVPLSTMIVYDMLANRFRNQTGPDQIPRAEGSMIYLPAGDSGLLVYFGGVEFPHGNSTARGVNMIDIFIYDIGNNLWYKQKASGEVPEQRRRFCAGATWTEDRSSYNIYLFGGASIGNGVGFGDVYVLSLPSFKWIKFWPNAEDSAGETFPHHSLSCDVIDNTQMIIMGGHFTNSTTNCDVPVVYGQHGLDLGRRNSLGAKWATYNASITKYQVPTEIAKVVGGGPSGGATLLTPTNGWEVRDLQTQFARAYTPTARDPTRHIPRETGKLPQPPASIDSNKSAVIGGAVGGSLGGILIAAVVGIFLIRRRRKQNRRSEYNPVIKHLGPASDFGGDVKSPPMSYAGSIHHARSIHRHESQSQPPSATWSKYSHGSAHPGSPEVGFSPADRPPQNGYYPPPPLPPNGRAPSRNFSLPTTPLEMPATRSPTSERFEMSGESSQKRPSSKRPPPVPVPPVPTIDPYFMLNPPPNAPESQRGKSPRSSPGPSSRSSPGPSLDPYFSRHPPRETSPSVASPTITAPSVI</sequence>
<dbReference type="InterPro" id="IPR015915">
    <property type="entry name" value="Kelch-typ_b-propeller"/>
</dbReference>
<keyword evidence="1" id="KW-0677">Repeat</keyword>
<feature type="compositionally biased region" description="Pro residues" evidence="3">
    <location>
        <begin position="625"/>
        <end position="637"/>
    </location>
</feature>
<accession>A0A9P9ICW9</accession>
<keyword evidence="7" id="KW-1185">Reference proteome</keyword>
<dbReference type="InterPro" id="IPR011043">
    <property type="entry name" value="Gal_Oxase/kelch_b-propeller"/>
</dbReference>
<evidence type="ECO:0000313" key="7">
    <source>
        <dbReference type="Proteomes" id="UP000700596"/>
    </source>
</evidence>
<evidence type="ECO:0000256" key="2">
    <source>
        <dbReference type="ARBA" id="ARBA00023004"/>
    </source>
</evidence>
<feature type="compositionally biased region" description="Low complexity" evidence="3">
    <location>
        <begin position="659"/>
        <end position="673"/>
    </location>
</feature>
<dbReference type="AlphaFoldDB" id="A0A9P9ICW9"/>
<feature type="compositionally biased region" description="Polar residues" evidence="3">
    <location>
        <begin position="687"/>
        <end position="702"/>
    </location>
</feature>
<keyword evidence="4" id="KW-0472">Membrane</keyword>
<feature type="signal peptide" evidence="5">
    <location>
        <begin position="1"/>
        <end position="20"/>
    </location>
</feature>
<name>A0A9P9ICW9_9PLEO</name>
<evidence type="ECO:0000313" key="6">
    <source>
        <dbReference type="EMBL" id="KAH7116928.1"/>
    </source>
</evidence>
<keyword evidence="4" id="KW-1133">Transmembrane helix</keyword>
<feature type="compositionally biased region" description="Pro residues" evidence="3">
    <location>
        <begin position="575"/>
        <end position="584"/>
    </location>
</feature>
<feature type="compositionally biased region" description="Polar residues" evidence="3">
    <location>
        <begin position="538"/>
        <end position="550"/>
    </location>
</feature>
<protein>
    <submittedName>
        <fullName evidence="6">Cell wall anchored protein</fullName>
    </submittedName>
</protein>
<reference evidence="6" key="1">
    <citation type="journal article" date="2021" name="Nat. Commun.">
        <title>Genetic determinants of endophytism in the Arabidopsis root mycobiome.</title>
        <authorList>
            <person name="Mesny F."/>
            <person name="Miyauchi S."/>
            <person name="Thiergart T."/>
            <person name="Pickel B."/>
            <person name="Atanasova L."/>
            <person name="Karlsson M."/>
            <person name="Huettel B."/>
            <person name="Barry K.W."/>
            <person name="Haridas S."/>
            <person name="Chen C."/>
            <person name="Bauer D."/>
            <person name="Andreopoulos W."/>
            <person name="Pangilinan J."/>
            <person name="LaButti K."/>
            <person name="Riley R."/>
            <person name="Lipzen A."/>
            <person name="Clum A."/>
            <person name="Drula E."/>
            <person name="Henrissat B."/>
            <person name="Kohler A."/>
            <person name="Grigoriev I.V."/>
            <person name="Martin F.M."/>
            <person name="Hacquard S."/>
        </authorList>
    </citation>
    <scope>NUCLEOTIDE SEQUENCE</scope>
    <source>
        <strain evidence="6">MPI-CAGE-CH-0243</strain>
    </source>
</reference>
<keyword evidence="5" id="KW-0732">Signal</keyword>
<feature type="region of interest" description="Disordered" evidence="3">
    <location>
        <begin position="433"/>
        <end position="457"/>
    </location>
</feature>
<dbReference type="SUPFAM" id="SSF50965">
    <property type="entry name" value="Galactose oxidase, central domain"/>
    <property type="match status" value="1"/>
</dbReference>
<evidence type="ECO:0000256" key="5">
    <source>
        <dbReference type="SAM" id="SignalP"/>
    </source>
</evidence>
<evidence type="ECO:0000256" key="4">
    <source>
        <dbReference type="SAM" id="Phobius"/>
    </source>
</evidence>
<keyword evidence="2" id="KW-0408">Iron</keyword>
<dbReference type="Gene3D" id="2.120.10.80">
    <property type="entry name" value="Kelch-type beta propeller"/>
    <property type="match status" value="1"/>
</dbReference>
<dbReference type="Proteomes" id="UP000700596">
    <property type="component" value="Unassembled WGS sequence"/>
</dbReference>
<dbReference type="PANTHER" id="PTHR47435">
    <property type="entry name" value="KELCH REPEAT PROTEIN (AFU_ORTHOLOGUE AFUA_5G12780)"/>
    <property type="match status" value="1"/>
</dbReference>
<organism evidence="6 7">
    <name type="scientific">Dendryphion nanum</name>
    <dbReference type="NCBI Taxonomy" id="256645"/>
    <lineage>
        <taxon>Eukaryota</taxon>
        <taxon>Fungi</taxon>
        <taxon>Dikarya</taxon>
        <taxon>Ascomycota</taxon>
        <taxon>Pezizomycotina</taxon>
        <taxon>Dothideomycetes</taxon>
        <taxon>Pleosporomycetidae</taxon>
        <taxon>Pleosporales</taxon>
        <taxon>Torulaceae</taxon>
        <taxon>Dendryphion</taxon>
    </lineage>
</organism>
<feature type="region of interest" description="Disordered" evidence="3">
    <location>
        <begin position="493"/>
        <end position="702"/>
    </location>
</feature>
<proteinExistence type="predicted"/>
<keyword evidence="4" id="KW-0812">Transmembrane</keyword>
<feature type="chain" id="PRO_5040254073" evidence="5">
    <location>
        <begin position="21"/>
        <end position="702"/>
    </location>
</feature>
<feature type="compositionally biased region" description="Basic and acidic residues" evidence="3">
    <location>
        <begin position="437"/>
        <end position="447"/>
    </location>
</feature>
<comment type="caution">
    <text evidence="6">The sequence shown here is derived from an EMBL/GenBank/DDBJ whole genome shotgun (WGS) entry which is preliminary data.</text>
</comment>